<dbReference type="Gene3D" id="2.60.120.290">
    <property type="entry name" value="Spermadhesin, CUB domain"/>
    <property type="match status" value="2"/>
</dbReference>
<organism evidence="16 17">
    <name type="scientific">Patella caerulea</name>
    <name type="common">Rayed Mediterranean limpet</name>
    <dbReference type="NCBI Taxonomy" id="87958"/>
    <lineage>
        <taxon>Eukaryota</taxon>
        <taxon>Metazoa</taxon>
        <taxon>Spiralia</taxon>
        <taxon>Lophotrochozoa</taxon>
        <taxon>Mollusca</taxon>
        <taxon>Gastropoda</taxon>
        <taxon>Patellogastropoda</taxon>
        <taxon>Patelloidea</taxon>
        <taxon>Patellidae</taxon>
        <taxon>Patella</taxon>
    </lineage>
</organism>
<feature type="chain" id="PRO_5042945388" description="CUB domain-containing protein" evidence="14">
    <location>
        <begin position="31"/>
        <end position="757"/>
    </location>
</feature>
<dbReference type="Pfam" id="PF00431">
    <property type="entry name" value="CUB"/>
    <property type="match status" value="1"/>
</dbReference>
<feature type="disulfide bond" evidence="11">
    <location>
        <begin position="455"/>
        <end position="473"/>
    </location>
</feature>
<reference evidence="16 17" key="1">
    <citation type="submission" date="2024-01" db="EMBL/GenBank/DDBJ databases">
        <title>The genome of the rayed Mediterranean limpet Patella caerulea (Linnaeus, 1758).</title>
        <authorList>
            <person name="Anh-Thu Weber A."/>
            <person name="Halstead-Nussloch G."/>
        </authorList>
    </citation>
    <scope>NUCLEOTIDE SEQUENCE [LARGE SCALE GENOMIC DNA]</scope>
    <source>
        <strain evidence="16">AATW-2023a</strain>
        <tissue evidence="16">Whole specimen</tissue>
    </source>
</reference>
<dbReference type="InterPro" id="IPR036055">
    <property type="entry name" value="LDL_receptor-like_sf"/>
</dbReference>
<name>A0AAN8JLA6_PATCE</name>
<dbReference type="InterPro" id="IPR000859">
    <property type="entry name" value="CUB_dom"/>
</dbReference>
<evidence type="ECO:0000256" key="7">
    <source>
        <dbReference type="ARBA" id="ARBA00023136"/>
    </source>
</evidence>
<feature type="disulfide bond" evidence="11">
    <location>
        <begin position="467"/>
        <end position="482"/>
    </location>
</feature>
<evidence type="ECO:0000313" key="16">
    <source>
        <dbReference type="EMBL" id="KAK6178161.1"/>
    </source>
</evidence>
<keyword evidence="5" id="KW-0677">Repeat</keyword>
<evidence type="ECO:0000256" key="10">
    <source>
        <dbReference type="ARBA" id="ARBA00037878"/>
    </source>
</evidence>
<evidence type="ECO:0000256" key="8">
    <source>
        <dbReference type="ARBA" id="ARBA00023157"/>
    </source>
</evidence>
<dbReference type="PROSITE" id="PS01180">
    <property type="entry name" value="CUB"/>
    <property type="match status" value="1"/>
</dbReference>
<keyword evidence="8 11" id="KW-1015">Disulfide bond</keyword>
<dbReference type="PANTHER" id="PTHR24270">
    <property type="entry name" value="LOW-DENSITY LIPOPROTEIN RECEPTOR-RELATED"/>
    <property type="match status" value="1"/>
</dbReference>
<dbReference type="Pfam" id="PF00057">
    <property type="entry name" value="Ldl_recept_a"/>
    <property type="match status" value="3"/>
</dbReference>
<keyword evidence="14" id="KW-0732">Signal</keyword>
<feature type="domain" description="CUB" evidence="15">
    <location>
        <begin position="250"/>
        <end position="362"/>
    </location>
</feature>
<evidence type="ECO:0000256" key="12">
    <source>
        <dbReference type="SAM" id="MobiDB-lite"/>
    </source>
</evidence>
<dbReference type="SMART" id="SM00192">
    <property type="entry name" value="LDLa"/>
    <property type="match status" value="5"/>
</dbReference>
<sequence>MNYIDKKRLTPLKYLTVVLLFCETILLVKSECHSEILDGDQGDIYLGNDEVFPAFGCKYWYIKGGPNKTITISFDSIYIIPGVDGECSQDTLEMGPEPTTIYCGTSRNDSQPYINSYGHVWLKFVSKHRYLYSHFRLKYIVGKPVTNSRTRCGYNLFHCNNGKCIYRDWLCNGLNECGDNSDEDVCNTQPQATTLPSVQCSSNELYCRLKSSSEYRCLKSVNVCDGIEDCLSGEDETSDICTKSKSDKKCYYKLYNSYGHFTSPNYPHPYPNGVSCQWLIKSVETLKPVQLRFVDFNVQWTRNTDHVVIYDGKDINSKVMGVYNGINLPPLIIQSTTNWLLVQFHSDSTVSGRGFNVTYQTKGYCMSDQQSCGDGEYDCYENRQRCDRVWNCLKHGRDERGCDHCSSTEFSCGVKSGKCYHEDVRCDGKSYCFDYSDEKNCTADQCGPHRGLFLCDNGRCIYETWVCDNSDDCHDHSDELDCSGSTTRVIIAAVVGSLICSLLLVVALGCTCKLYLLRTRDHCRQRHSTPLSRLQVELMGRRAPPPSYNEAMLTSRPYEEVRQEIMSRQCVTVAGEINMTNRPLPVPPYEPSTQDDLLHSQRIIDNSLSTEQLIPESNSDSETSGCDNPNYVSDDDELLDLEDNSNIQLQMRSDVGLLAAWRSSSSLSTSDNLSNDTQLLDLTDKNIKECDKTKLTSCTTSTDTATQIPPQSPQLNSNNDSQLPIDTNTTLPIVSVLEPEDSSLSDSSDTVPLINGV</sequence>
<dbReference type="GO" id="GO:0006897">
    <property type="term" value="P:endocytosis"/>
    <property type="evidence" value="ECO:0007669"/>
    <property type="project" value="UniProtKB-KW"/>
</dbReference>
<comment type="similarity">
    <text evidence="2">Belongs to the LDLR family.</text>
</comment>
<dbReference type="InterPro" id="IPR002172">
    <property type="entry name" value="LDrepeatLR_classA_rpt"/>
</dbReference>
<comment type="subcellular location">
    <subcellularLocation>
        <location evidence="10">Membrane</location>
        <location evidence="10">Coated pit</location>
    </subcellularLocation>
    <subcellularLocation>
        <location evidence="1">Membrane</location>
        <topology evidence="1">Single-pass membrane protein</topology>
    </subcellularLocation>
</comment>
<proteinExistence type="inferred from homology"/>
<feature type="disulfide bond" evidence="11">
    <location>
        <begin position="171"/>
        <end position="186"/>
    </location>
</feature>
<feature type="compositionally biased region" description="Polar residues" evidence="12">
    <location>
        <begin position="610"/>
        <end position="631"/>
    </location>
</feature>
<evidence type="ECO:0000256" key="3">
    <source>
        <dbReference type="ARBA" id="ARBA00022583"/>
    </source>
</evidence>
<dbReference type="EMBL" id="JAZGQO010000009">
    <property type="protein sequence ID" value="KAK6178161.1"/>
    <property type="molecule type" value="Genomic_DNA"/>
</dbReference>
<dbReference type="FunFam" id="2.60.120.290:FF:000013">
    <property type="entry name" value="Membrane frizzled-related protein"/>
    <property type="match status" value="1"/>
</dbReference>
<dbReference type="SUPFAM" id="SSF57424">
    <property type="entry name" value="LDL receptor-like module"/>
    <property type="match status" value="4"/>
</dbReference>
<dbReference type="InterPro" id="IPR035914">
    <property type="entry name" value="Sperma_CUB_dom_sf"/>
</dbReference>
<keyword evidence="17" id="KW-1185">Reference proteome</keyword>
<dbReference type="GO" id="GO:0005905">
    <property type="term" value="C:clathrin-coated pit"/>
    <property type="evidence" value="ECO:0007669"/>
    <property type="project" value="UniProtKB-KW"/>
</dbReference>
<keyword evidence="9" id="KW-0168">Coated pit</keyword>
<feature type="region of interest" description="Disordered" evidence="12">
    <location>
        <begin position="698"/>
        <end position="726"/>
    </location>
</feature>
<protein>
    <recommendedName>
        <fullName evidence="15">CUB domain-containing protein</fullName>
    </recommendedName>
</protein>
<feature type="transmembrane region" description="Helical" evidence="13">
    <location>
        <begin position="489"/>
        <end position="516"/>
    </location>
</feature>
<dbReference type="Gene3D" id="4.10.400.10">
    <property type="entry name" value="Low-density Lipoprotein Receptor"/>
    <property type="match status" value="4"/>
</dbReference>
<feature type="compositionally biased region" description="Low complexity" evidence="12">
    <location>
        <begin position="744"/>
        <end position="757"/>
    </location>
</feature>
<dbReference type="CDD" id="cd00041">
    <property type="entry name" value="CUB"/>
    <property type="match status" value="1"/>
</dbReference>
<feature type="region of interest" description="Disordered" evidence="12">
    <location>
        <begin position="738"/>
        <end position="757"/>
    </location>
</feature>
<feature type="region of interest" description="Disordered" evidence="12">
    <location>
        <begin position="610"/>
        <end position="636"/>
    </location>
</feature>
<dbReference type="Proteomes" id="UP001347796">
    <property type="component" value="Unassembled WGS sequence"/>
</dbReference>
<dbReference type="PRINTS" id="PR00261">
    <property type="entry name" value="LDLRECEPTOR"/>
</dbReference>
<comment type="caution">
    <text evidence="16">The sequence shown here is derived from an EMBL/GenBank/DDBJ whole genome shotgun (WGS) entry which is preliminary data.</text>
</comment>
<gene>
    <name evidence="16" type="ORF">SNE40_012974</name>
</gene>
<dbReference type="AlphaFoldDB" id="A0AAN8JLA6"/>
<comment type="caution">
    <text evidence="11">Lacks conserved residue(s) required for the propagation of feature annotation.</text>
</comment>
<keyword evidence="6 13" id="KW-1133">Transmembrane helix</keyword>
<dbReference type="PROSITE" id="PS50068">
    <property type="entry name" value="LDLRA_2"/>
    <property type="match status" value="4"/>
</dbReference>
<evidence type="ECO:0000256" key="11">
    <source>
        <dbReference type="PROSITE-ProRule" id="PRU00124"/>
    </source>
</evidence>
<dbReference type="PROSITE" id="PS01209">
    <property type="entry name" value="LDLRA_1"/>
    <property type="match status" value="3"/>
</dbReference>
<evidence type="ECO:0000256" key="1">
    <source>
        <dbReference type="ARBA" id="ARBA00004167"/>
    </source>
</evidence>
<evidence type="ECO:0000313" key="17">
    <source>
        <dbReference type="Proteomes" id="UP001347796"/>
    </source>
</evidence>
<feature type="compositionally biased region" description="Polar residues" evidence="12">
    <location>
        <begin position="707"/>
        <end position="726"/>
    </location>
</feature>
<evidence type="ECO:0000256" key="4">
    <source>
        <dbReference type="ARBA" id="ARBA00022692"/>
    </source>
</evidence>
<feature type="disulfide bond" evidence="11">
    <location>
        <begin position="159"/>
        <end position="177"/>
    </location>
</feature>
<dbReference type="CDD" id="cd00112">
    <property type="entry name" value="LDLa"/>
    <property type="match status" value="3"/>
</dbReference>
<feature type="signal peptide" evidence="14">
    <location>
        <begin position="1"/>
        <end position="30"/>
    </location>
</feature>
<evidence type="ECO:0000256" key="2">
    <source>
        <dbReference type="ARBA" id="ARBA00009939"/>
    </source>
</evidence>
<evidence type="ECO:0000256" key="13">
    <source>
        <dbReference type="SAM" id="Phobius"/>
    </source>
</evidence>
<dbReference type="SUPFAM" id="SSF49854">
    <property type="entry name" value="Spermadhesin, CUB domain"/>
    <property type="match status" value="2"/>
</dbReference>
<evidence type="ECO:0000256" key="14">
    <source>
        <dbReference type="SAM" id="SignalP"/>
    </source>
</evidence>
<feature type="disulfide bond" evidence="11">
    <location>
        <begin position="426"/>
        <end position="441"/>
    </location>
</feature>
<evidence type="ECO:0000256" key="6">
    <source>
        <dbReference type="ARBA" id="ARBA00022989"/>
    </source>
</evidence>
<dbReference type="InterPro" id="IPR050685">
    <property type="entry name" value="LDLR"/>
</dbReference>
<evidence type="ECO:0000259" key="15">
    <source>
        <dbReference type="PROSITE" id="PS01180"/>
    </source>
</evidence>
<dbReference type="SMART" id="SM00042">
    <property type="entry name" value="CUB"/>
    <property type="match status" value="2"/>
</dbReference>
<keyword evidence="4 13" id="KW-0812">Transmembrane</keyword>
<dbReference type="InterPro" id="IPR023415">
    <property type="entry name" value="LDLR_class-A_CS"/>
</dbReference>
<feature type="disulfide bond" evidence="11">
    <location>
        <begin position="152"/>
        <end position="164"/>
    </location>
</feature>
<evidence type="ECO:0000256" key="9">
    <source>
        <dbReference type="ARBA" id="ARBA00023176"/>
    </source>
</evidence>
<evidence type="ECO:0000256" key="5">
    <source>
        <dbReference type="ARBA" id="ARBA00022737"/>
    </source>
</evidence>
<keyword evidence="7 13" id="KW-0472">Membrane</keyword>
<keyword evidence="3" id="KW-0254">Endocytosis</keyword>
<dbReference type="GO" id="GO:0005886">
    <property type="term" value="C:plasma membrane"/>
    <property type="evidence" value="ECO:0007669"/>
    <property type="project" value="TreeGrafter"/>
</dbReference>
<accession>A0AAN8JLA6</accession>